<evidence type="ECO:0000313" key="2">
    <source>
        <dbReference type="Proteomes" id="UP000177622"/>
    </source>
</evidence>
<dbReference type="RefSeq" id="XP_022492517.1">
    <property type="nucleotide sequence ID" value="XM_022627384.1"/>
</dbReference>
<dbReference type="EMBL" id="LXJU01000002">
    <property type="protein sequence ID" value="OGE57090.1"/>
    <property type="molecule type" value="Genomic_DNA"/>
</dbReference>
<protein>
    <submittedName>
        <fullName evidence="1">Uncharacterized protein</fullName>
    </submittedName>
</protein>
<proteinExistence type="predicted"/>
<gene>
    <name evidence="1" type="ORF">PENARI_c002G03733</name>
</gene>
<evidence type="ECO:0000313" key="1">
    <source>
        <dbReference type="EMBL" id="OGE57090.1"/>
    </source>
</evidence>
<dbReference type="Proteomes" id="UP000177622">
    <property type="component" value="Unassembled WGS sequence"/>
</dbReference>
<accession>A0A1F5LVB6</accession>
<reference evidence="1 2" key="1">
    <citation type="journal article" date="2016" name="Sci. Rep.">
        <title>Penicillium arizonense, a new, genome sequenced fungal species, reveals a high chemical diversity in secreted metabolites.</title>
        <authorList>
            <person name="Grijseels S."/>
            <person name="Nielsen J.C."/>
            <person name="Randelovic M."/>
            <person name="Nielsen J."/>
            <person name="Nielsen K.F."/>
            <person name="Workman M."/>
            <person name="Frisvad J.C."/>
        </authorList>
    </citation>
    <scope>NUCLEOTIDE SEQUENCE [LARGE SCALE GENOMIC DNA]</scope>
    <source>
        <strain evidence="1 2">CBS 141311</strain>
    </source>
</reference>
<dbReference type="AlphaFoldDB" id="A0A1F5LVB6"/>
<dbReference type="STRING" id="1835702.A0A1F5LVB6"/>
<sequence>MAQTAVGRLFRQSTTSSVCQSMLRPSQVRSFGNKAAIPTFTSTPSAELNDALDRFRQELFIPLGLPKRQRKSMFKAKYAQTLEHDPITVKISENEEFTLTPKNKHELPSKKDAMEVLHMMVATKNFSNLFPFLSGLRMSNYILNNDRWEYIIRKAGQADKLGAVIECARQCSRTGLSLSNMNVARRLFFELHQMAQRADYQGIEVVKALDLAEKAASLMDSPEHSVRDDSASDPKQQPFVIGTLLELSAACALENEAAKTKVSDYARKLEAAWDLGKFTDDYPSPSEKQARVEENLAVIHGIELAHKLEKPSQSVLTLKSRMKPIRANLAEQLKSVKNKQVLNDKVAQRFIYW</sequence>
<name>A0A1F5LVB6_PENAI</name>
<dbReference type="OrthoDB" id="5405126at2759"/>
<keyword evidence="2" id="KW-1185">Reference proteome</keyword>
<comment type="caution">
    <text evidence="1">The sequence shown here is derived from an EMBL/GenBank/DDBJ whole genome shotgun (WGS) entry which is preliminary data.</text>
</comment>
<organism evidence="1 2">
    <name type="scientific">Penicillium arizonense</name>
    <dbReference type="NCBI Taxonomy" id="1835702"/>
    <lineage>
        <taxon>Eukaryota</taxon>
        <taxon>Fungi</taxon>
        <taxon>Dikarya</taxon>
        <taxon>Ascomycota</taxon>
        <taxon>Pezizomycotina</taxon>
        <taxon>Eurotiomycetes</taxon>
        <taxon>Eurotiomycetidae</taxon>
        <taxon>Eurotiales</taxon>
        <taxon>Aspergillaceae</taxon>
        <taxon>Penicillium</taxon>
    </lineage>
</organism>
<dbReference type="GeneID" id="34572118"/>